<evidence type="ECO:0000256" key="7">
    <source>
        <dbReference type="ARBA" id="ARBA00022659"/>
    </source>
</evidence>
<comment type="subcellular location">
    <subcellularLocation>
        <location evidence="3">Cell surface</location>
    </subcellularLocation>
    <subcellularLocation>
        <location evidence="4">Secreted</location>
    </subcellularLocation>
</comment>
<reference evidence="23" key="1">
    <citation type="submission" date="2025-08" db="UniProtKB">
        <authorList>
            <consortium name="Ensembl"/>
        </authorList>
    </citation>
    <scope>IDENTIFICATION</scope>
</reference>
<feature type="domain" description="Sushi" evidence="22">
    <location>
        <begin position="69"/>
        <end position="128"/>
    </location>
</feature>
<evidence type="ECO:0000256" key="18">
    <source>
        <dbReference type="PROSITE-ProRule" id="PRU00302"/>
    </source>
</evidence>
<feature type="domain" description="Peptidase S1" evidence="21">
    <location>
        <begin position="377"/>
        <end position="659"/>
    </location>
</feature>
<evidence type="ECO:0000256" key="9">
    <source>
        <dbReference type="ARBA" id="ARBA00022729"/>
    </source>
</evidence>
<evidence type="ECO:0000313" key="23">
    <source>
        <dbReference type="Ensembl" id="ENSSANP00000093818.1"/>
    </source>
</evidence>
<evidence type="ECO:0000256" key="5">
    <source>
        <dbReference type="ARBA" id="ARBA00022525"/>
    </source>
</evidence>
<evidence type="ECO:0000256" key="1">
    <source>
        <dbReference type="ARBA" id="ARBA00001936"/>
    </source>
</evidence>
<dbReference type="GO" id="GO:0045087">
    <property type="term" value="P:innate immune response"/>
    <property type="evidence" value="ECO:0007669"/>
    <property type="project" value="UniProtKB-KW"/>
</dbReference>
<evidence type="ECO:0000256" key="10">
    <source>
        <dbReference type="ARBA" id="ARBA00022737"/>
    </source>
</evidence>
<evidence type="ECO:0000256" key="15">
    <source>
        <dbReference type="ARBA" id="ARBA00023180"/>
    </source>
</evidence>
<dbReference type="InterPro" id="IPR009003">
    <property type="entry name" value="Peptidase_S1_PA"/>
</dbReference>
<dbReference type="PROSITE" id="PS00134">
    <property type="entry name" value="TRYPSIN_HIS"/>
    <property type="match status" value="1"/>
</dbReference>
<dbReference type="FunFam" id="2.10.70.10:FF:000019">
    <property type="entry name" value="Complement factor b,-like"/>
    <property type="match status" value="1"/>
</dbReference>
<dbReference type="InterPro" id="IPR002035">
    <property type="entry name" value="VWF_A"/>
</dbReference>
<keyword evidence="9" id="KW-0732">Signal</keyword>
<evidence type="ECO:0000256" key="4">
    <source>
        <dbReference type="ARBA" id="ARBA00004613"/>
    </source>
</evidence>
<dbReference type="PANTHER" id="PTHR46393">
    <property type="entry name" value="SUSHI DOMAIN-CONTAINING PROTEIN"/>
    <property type="match status" value="1"/>
</dbReference>
<feature type="active site" description="Charge relay system" evidence="17">
    <location>
        <position position="600"/>
    </location>
</feature>
<keyword evidence="15" id="KW-0325">Glycoprotein</keyword>
<keyword evidence="19" id="KW-1133">Transmembrane helix</keyword>
<protein>
    <recommendedName>
        <fullName evidence="16">C3/C5 convertase</fullName>
    </recommendedName>
</protein>
<dbReference type="GO" id="GO:0006956">
    <property type="term" value="P:complement activation"/>
    <property type="evidence" value="ECO:0007669"/>
    <property type="project" value="InterPro"/>
</dbReference>
<evidence type="ECO:0000256" key="6">
    <source>
        <dbReference type="ARBA" id="ARBA00022588"/>
    </source>
</evidence>
<name>A0A671SAX3_9TELE</name>
<feature type="domain" description="VWFA" evidence="20">
    <location>
        <begin position="235"/>
        <end position="297"/>
    </location>
</feature>
<keyword evidence="24" id="KW-1185">Reference proteome</keyword>
<evidence type="ECO:0000259" key="22">
    <source>
        <dbReference type="PROSITE" id="PS50923"/>
    </source>
</evidence>
<keyword evidence="7 18" id="KW-0768">Sushi</keyword>
<dbReference type="InterPro" id="IPR043504">
    <property type="entry name" value="Peptidase_S1_PA_chymotrypsin"/>
</dbReference>
<dbReference type="GO" id="GO:0070062">
    <property type="term" value="C:extracellular exosome"/>
    <property type="evidence" value="ECO:0007669"/>
    <property type="project" value="TreeGrafter"/>
</dbReference>
<dbReference type="Pfam" id="PF00089">
    <property type="entry name" value="Trypsin"/>
    <property type="match status" value="1"/>
</dbReference>
<evidence type="ECO:0000259" key="21">
    <source>
        <dbReference type="PROSITE" id="PS50240"/>
    </source>
</evidence>
<dbReference type="SUPFAM" id="SSF57535">
    <property type="entry name" value="Complement control module/SCR domain"/>
    <property type="match status" value="3"/>
</dbReference>
<organism evidence="23 24">
    <name type="scientific">Sinocyclocheilus anshuiensis</name>
    <dbReference type="NCBI Taxonomy" id="1608454"/>
    <lineage>
        <taxon>Eukaryota</taxon>
        <taxon>Metazoa</taxon>
        <taxon>Chordata</taxon>
        <taxon>Craniata</taxon>
        <taxon>Vertebrata</taxon>
        <taxon>Euteleostomi</taxon>
        <taxon>Actinopterygii</taxon>
        <taxon>Neopterygii</taxon>
        <taxon>Teleostei</taxon>
        <taxon>Ostariophysi</taxon>
        <taxon>Cypriniformes</taxon>
        <taxon>Cyprinidae</taxon>
        <taxon>Cyprininae</taxon>
        <taxon>Sinocyclocheilus</taxon>
    </lineage>
</organism>
<comment type="cofactor">
    <cofactor evidence="2">
        <name>Mg(2+)</name>
        <dbReference type="ChEBI" id="CHEBI:18420"/>
    </cofactor>
</comment>
<keyword evidence="19" id="KW-0472">Membrane</keyword>
<dbReference type="InterPro" id="IPR018114">
    <property type="entry name" value="TRYPSIN_HIS"/>
</dbReference>
<dbReference type="InterPro" id="IPR001254">
    <property type="entry name" value="Trypsin_dom"/>
</dbReference>
<keyword evidence="8" id="KW-0645">Protease</keyword>
<feature type="domain" description="Sushi" evidence="22">
    <location>
        <begin position="6"/>
        <end position="68"/>
    </location>
</feature>
<proteinExistence type="predicted"/>
<dbReference type="Gene3D" id="2.10.70.10">
    <property type="entry name" value="Complement Module, domain 1"/>
    <property type="match status" value="3"/>
</dbReference>
<feature type="active site" description="Charge relay system" evidence="17">
    <location>
        <position position="428"/>
    </location>
</feature>
<dbReference type="SUPFAM" id="SSF50494">
    <property type="entry name" value="Trypsin-like serine proteases"/>
    <property type="match status" value="1"/>
</dbReference>
<dbReference type="PRINTS" id="PR00722">
    <property type="entry name" value="CHYMOTRYPSIN"/>
</dbReference>
<keyword evidence="11" id="KW-0378">Hydrolase</keyword>
<keyword evidence="13" id="KW-0391">Immunity</keyword>
<keyword evidence="14 18" id="KW-1015">Disulfide bond</keyword>
<reference evidence="23" key="2">
    <citation type="submission" date="2025-09" db="UniProtKB">
        <authorList>
            <consortium name="Ensembl"/>
        </authorList>
    </citation>
    <scope>IDENTIFICATION</scope>
</reference>
<feature type="domain" description="Sushi" evidence="22">
    <location>
        <begin position="131"/>
        <end position="188"/>
    </location>
</feature>
<dbReference type="Pfam" id="PF00092">
    <property type="entry name" value="VWA"/>
    <property type="match status" value="1"/>
</dbReference>
<evidence type="ECO:0000256" key="11">
    <source>
        <dbReference type="ARBA" id="ARBA00022801"/>
    </source>
</evidence>
<dbReference type="CDD" id="cd00033">
    <property type="entry name" value="CCP"/>
    <property type="match status" value="3"/>
</dbReference>
<dbReference type="InterPro" id="IPR035976">
    <property type="entry name" value="Sushi/SCR/CCP_sf"/>
</dbReference>
<dbReference type="PROSITE" id="PS50240">
    <property type="entry name" value="TRYPSIN_DOM"/>
    <property type="match status" value="1"/>
</dbReference>
<keyword evidence="6" id="KW-0399">Innate immunity</keyword>
<keyword evidence="12" id="KW-0720">Serine protease</keyword>
<dbReference type="SUPFAM" id="SSF53300">
    <property type="entry name" value="vWA-like"/>
    <property type="match status" value="1"/>
</dbReference>
<keyword evidence="19" id="KW-0812">Transmembrane</keyword>
<feature type="transmembrane region" description="Helical" evidence="19">
    <location>
        <begin position="318"/>
        <end position="339"/>
    </location>
</feature>
<dbReference type="FunFam" id="2.40.10.10:FF:000051">
    <property type="entry name" value="complement C2 isoform X1"/>
    <property type="match status" value="1"/>
</dbReference>
<keyword evidence="5" id="KW-0964">Secreted</keyword>
<comment type="caution">
    <text evidence="18">Lacks conserved residue(s) required for the propagation of feature annotation.</text>
</comment>
<comment type="cofactor">
    <cofactor evidence="1">
        <name>Mn(2+)</name>
        <dbReference type="ChEBI" id="CHEBI:29035"/>
    </cofactor>
</comment>
<dbReference type="PROSITE" id="PS50234">
    <property type="entry name" value="VWFA"/>
    <property type="match status" value="1"/>
</dbReference>
<evidence type="ECO:0000256" key="3">
    <source>
        <dbReference type="ARBA" id="ARBA00004241"/>
    </source>
</evidence>
<dbReference type="PROSITE" id="PS50923">
    <property type="entry name" value="SUSHI"/>
    <property type="match status" value="3"/>
</dbReference>
<dbReference type="Gene3D" id="3.40.50.410">
    <property type="entry name" value="von Willebrand factor, type A domain"/>
    <property type="match status" value="1"/>
</dbReference>
<dbReference type="GO" id="GO:0006508">
    <property type="term" value="P:proteolysis"/>
    <property type="evidence" value="ECO:0007669"/>
    <property type="project" value="UniProtKB-KW"/>
</dbReference>
<evidence type="ECO:0000259" key="20">
    <source>
        <dbReference type="PROSITE" id="PS50234"/>
    </source>
</evidence>
<evidence type="ECO:0000256" key="16">
    <source>
        <dbReference type="ARBA" id="ARBA00029636"/>
    </source>
</evidence>
<keyword evidence="10" id="KW-0677">Repeat</keyword>
<dbReference type="PANTHER" id="PTHR46393:SF6">
    <property type="entry name" value="COMPLEMENT C2-RELATED"/>
    <property type="match status" value="1"/>
</dbReference>
<evidence type="ECO:0000256" key="2">
    <source>
        <dbReference type="ARBA" id="ARBA00001946"/>
    </source>
</evidence>
<dbReference type="GO" id="GO:0009617">
    <property type="term" value="P:response to bacterium"/>
    <property type="evidence" value="ECO:0007669"/>
    <property type="project" value="TreeGrafter"/>
</dbReference>
<dbReference type="SMART" id="SM00020">
    <property type="entry name" value="Tryp_SPc"/>
    <property type="match status" value="1"/>
</dbReference>
<dbReference type="PIRSF" id="PIRSF001154">
    <property type="entry name" value="Compl_C2_B"/>
    <property type="match status" value="1"/>
</dbReference>
<feature type="disulfide bond" evidence="18">
    <location>
        <begin position="99"/>
        <end position="126"/>
    </location>
</feature>
<dbReference type="AlphaFoldDB" id="A0A671SAX3"/>
<dbReference type="Proteomes" id="UP000472260">
    <property type="component" value="Unassembled WGS sequence"/>
</dbReference>
<evidence type="ECO:0000256" key="17">
    <source>
        <dbReference type="PIRSR" id="PIRSR001154-1"/>
    </source>
</evidence>
<dbReference type="InterPro" id="IPR000436">
    <property type="entry name" value="Sushi_SCR_CCP_dom"/>
</dbReference>
<dbReference type="InterPro" id="IPR011360">
    <property type="entry name" value="Compl_C2_B"/>
</dbReference>
<evidence type="ECO:0000256" key="12">
    <source>
        <dbReference type="ARBA" id="ARBA00022825"/>
    </source>
</evidence>
<dbReference type="Pfam" id="PF00084">
    <property type="entry name" value="Sushi"/>
    <property type="match status" value="3"/>
</dbReference>
<dbReference type="Gene3D" id="2.40.10.10">
    <property type="entry name" value="Trypsin-like serine proteases"/>
    <property type="match status" value="2"/>
</dbReference>
<evidence type="ECO:0000256" key="8">
    <source>
        <dbReference type="ARBA" id="ARBA00022670"/>
    </source>
</evidence>
<dbReference type="SMART" id="SM00032">
    <property type="entry name" value="CCP"/>
    <property type="match status" value="3"/>
</dbReference>
<evidence type="ECO:0000313" key="24">
    <source>
        <dbReference type="Proteomes" id="UP000472260"/>
    </source>
</evidence>
<evidence type="ECO:0000256" key="19">
    <source>
        <dbReference type="SAM" id="Phobius"/>
    </source>
</evidence>
<evidence type="ECO:0000256" key="13">
    <source>
        <dbReference type="ARBA" id="ARBA00022859"/>
    </source>
</evidence>
<sequence>MSKRDSLCPKVNLNITGGTFVLSKGYSHGSLLRYICPNGYYPSVQSRLCQDGHWTSKTKIRKTPECKKITCPNPCVFENGEVIPYKDKYYVNDTTTYSCHSDCTFRGSEVRVCKPNGKWSGSTPICGRDSDHCPDPGVPPGSSRTGNMFNIDDKVTYRCESLLTLIGSKVRVCLDGGQWSGTEPQCYADFTYDTPEEASEAFSSSLKSKLAVSQQYEKEDQQGKKITMDQGGKLDIYIAVDASGSIDVNDFENAKTTIKMLIDKISYYPVSTNYEILIFATDVTPIITMRDFKNNEDYFFLYINVCFINKQHHQGQQIIIICLVFIIDFILIWMCPLFPDLYVFGLGDDVNQEDINGLVSQRDQEKYFFKLKDLTEVVGLCGIVWEGLENKRSAFPWLAQINIQHPSSKGSNCMGSLVSSSYILTAAHCFKEGDTPDRIITEVKLVKVKKFTLHPEYNPTAKQHMGIQEYYEFDVALIQLVTAVEMSFNLRPICIPCTRETNGALKLSDSEGTCKKHEEILMSNELVEAAFTSDMDTDNIPKNIKNITIKLGKYRDACVEDAKQAEGINVKNAREAVTDNFLCSGGNEPKTDDVACKGESGGATYVNKKGRVIQVGVISWGVKDVCKEKRSFTSDADSRDYHSNLFSEKIRSFLKEHLENDRIGQPLKFL</sequence>
<dbReference type="Ensembl" id="ENSSANT00000099637.1">
    <property type="protein sequence ID" value="ENSSANP00000093818.1"/>
    <property type="gene ID" value="ENSSANG00000046128.1"/>
</dbReference>
<dbReference type="InterPro" id="IPR036465">
    <property type="entry name" value="vWFA_dom_sf"/>
</dbReference>
<dbReference type="GO" id="GO:0009986">
    <property type="term" value="C:cell surface"/>
    <property type="evidence" value="ECO:0007669"/>
    <property type="project" value="UniProtKB-SubCell"/>
</dbReference>
<accession>A0A671SAX3</accession>
<feature type="disulfide bond" evidence="18">
    <location>
        <begin position="159"/>
        <end position="186"/>
    </location>
</feature>
<feature type="active site" description="Charge relay system" evidence="17">
    <location>
        <position position="474"/>
    </location>
</feature>
<evidence type="ECO:0000256" key="14">
    <source>
        <dbReference type="ARBA" id="ARBA00023157"/>
    </source>
</evidence>
<dbReference type="InterPro" id="IPR001314">
    <property type="entry name" value="Peptidase_S1A"/>
</dbReference>
<dbReference type="GO" id="GO:0004252">
    <property type="term" value="F:serine-type endopeptidase activity"/>
    <property type="evidence" value="ECO:0007669"/>
    <property type="project" value="InterPro"/>
</dbReference>